<accession>A0A431W2N1</accession>
<gene>
    <name evidence="3" type="ORF">EKG39_16620</name>
</gene>
<name>A0A431W2N1_9GAMM</name>
<dbReference type="NCBIfam" id="TIGR01409">
    <property type="entry name" value="TAT_signal_seq"/>
    <property type="match status" value="1"/>
</dbReference>
<evidence type="ECO:0000256" key="1">
    <source>
        <dbReference type="ARBA" id="ARBA00022729"/>
    </source>
</evidence>
<evidence type="ECO:0000313" key="3">
    <source>
        <dbReference type="EMBL" id="RTR29694.1"/>
    </source>
</evidence>
<comment type="caution">
    <text evidence="3">The sequence shown here is derived from an EMBL/GenBank/DDBJ whole genome shotgun (WGS) entry which is preliminary data.</text>
</comment>
<feature type="region of interest" description="Disordered" evidence="2">
    <location>
        <begin position="18"/>
        <end position="39"/>
    </location>
</feature>
<proteinExistence type="predicted"/>
<dbReference type="Pfam" id="PF13618">
    <property type="entry name" value="Gluconate_2-dh3"/>
    <property type="match status" value="1"/>
</dbReference>
<keyword evidence="1" id="KW-0732">Signal</keyword>
<evidence type="ECO:0000256" key="2">
    <source>
        <dbReference type="SAM" id="MobiDB-lite"/>
    </source>
</evidence>
<dbReference type="InterPro" id="IPR019546">
    <property type="entry name" value="TAT_signal_bac_arc"/>
</dbReference>
<dbReference type="RefSeq" id="WP_126507109.1">
    <property type="nucleotide sequence ID" value="NZ_RXNV01000009.1"/>
</dbReference>
<dbReference type="EMBL" id="RXNV01000009">
    <property type="protein sequence ID" value="RTR29694.1"/>
    <property type="molecule type" value="Genomic_DNA"/>
</dbReference>
<sequence>MLEKSTLGKSSLEKSLLGKQTACSSDHDKGLISARSGKRENGSIKPEFVSAYDSGLNRRAFLRQTGAAAVLLGLLGAKPSIGIAEEAQDKIEGDKVFSDFNAHSRAVVEAVQLQLFPDDGDGPSATQLNGFQYLSWALEDPENAADGDKAFILKGVGWLEEQSEATQGESFIKLTLTQQDIVMKQISQTRAGENWLSLLLYYLLESLTLDPVYGGNPDGIGWKWLEHQPGFPQPVKGKTYLDFS</sequence>
<dbReference type="InterPro" id="IPR027056">
    <property type="entry name" value="Gluconate_2DH_su3"/>
</dbReference>
<organism evidence="3 4">
    <name type="scientific">Shewanella atlantica</name>
    <dbReference type="NCBI Taxonomy" id="271099"/>
    <lineage>
        <taxon>Bacteria</taxon>
        <taxon>Pseudomonadati</taxon>
        <taxon>Pseudomonadota</taxon>
        <taxon>Gammaproteobacteria</taxon>
        <taxon>Alteromonadales</taxon>
        <taxon>Shewanellaceae</taxon>
        <taxon>Shewanella</taxon>
    </lineage>
</organism>
<dbReference type="Proteomes" id="UP000282060">
    <property type="component" value="Unassembled WGS sequence"/>
</dbReference>
<keyword evidence="4" id="KW-1185">Reference proteome</keyword>
<dbReference type="OrthoDB" id="6259504at2"/>
<dbReference type="AlphaFoldDB" id="A0A431W2N1"/>
<evidence type="ECO:0000313" key="4">
    <source>
        <dbReference type="Proteomes" id="UP000282060"/>
    </source>
</evidence>
<reference evidence="3 4" key="1">
    <citation type="submission" date="2018-12" db="EMBL/GenBank/DDBJ databases">
        <authorList>
            <person name="Yu L."/>
        </authorList>
    </citation>
    <scope>NUCLEOTIDE SEQUENCE [LARGE SCALE GENOMIC DNA]</scope>
    <source>
        <strain evidence="3 4">HAW-EB5</strain>
    </source>
</reference>
<protein>
    <submittedName>
        <fullName evidence="3">Twin-arginine translocation signal domain-containing protein</fullName>
    </submittedName>
</protein>